<evidence type="ECO:0000313" key="4">
    <source>
        <dbReference type="Proteomes" id="UP000230605"/>
    </source>
</evidence>
<gene>
    <name evidence="2" type="ORF">CB0940_03985</name>
    <name evidence="3" type="ORF">RHO25_005814</name>
</gene>
<protein>
    <submittedName>
        <fullName evidence="2">Uncharacterized protein</fullName>
    </submittedName>
</protein>
<feature type="region of interest" description="Disordered" evidence="1">
    <location>
        <begin position="1"/>
        <end position="25"/>
    </location>
</feature>
<feature type="compositionally biased region" description="Basic and acidic residues" evidence="1">
    <location>
        <begin position="299"/>
        <end position="312"/>
    </location>
</feature>
<dbReference type="EMBL" id="LKMD01000105">
    <property type="protein sequence ID" value="PIA92578.1"/>
    <property type="molecule type" value="Genomic_DNA"/>
</dbReference>
<organism evidence="2 4">
    <name type="scientific">Cercospora beticola</name>
    <name type="common">Sugarbeet leaf spot fungus</name>
    <dbReference type="NCBI Taxonomy" id="122368"/>
    <lineage>
        <taxon>Eukaryota</taxon>
        <taxon>Fungi</taxon>
        <taxon>Dikarya</taxon>
        <taxon>Ascomycota</taxon>
        <taxon>Pezizomycotina</taxon>
        <taxon>Dothideomycetes</taxon>
        <taxon>Dothideomycetidae</taxon>
        <taxon>Mycosphaerellales</taxon>
        <taxon>Mycosphaerellaceae</taxon>
        <taxon>Cercospora</taxon>
    </lineage>
</organism>
<dbReference type="Proteomes" id="UP001302367">
    <property type="component" value="Chromosome 4"/>
</dbReference>
<feature type="region of interest" description="Disordered" evidence="1">
    <location>
        <begin position="250"/>
        <end position="399"/>
    </location>
</feature>
<feature type="compositionally biased region" description="Basic and acidic residues" evidence="1">
    <location>
        <begin position="198"/>
        <end position="207"/>
    </location>
</feature>
<name>A0A2G5HJ61_CERBT</name>
<feature type="region of interest" description="Disordered" evidence="1">
    <location>
        <begin position="142"/>
        <end position="219"/>
    </location>
</feature>
<feature type="compositionally biased region" description="Acidic residues" evidence="1">
    <location>
        <begin position="378"/>
        <end position="399"/>
    </location>
</feature>
<feature type="compositionally biased region" description="Polar residues" evidence="1">
    <location>
        <begin position="265"/>
        <end position="282"/>
    </location>
</feature>
<feature type="compositionally biased region" description="Basic and acidic residues" evidence="1">
    <location>
        <begin position="348"/>
        <end position="357"/>
    </location>
</feature>
<evidence type="ECO:0000313" key="5">
    <source>
        <dbReference type="Proteomes" id="UP001302367"/>
    </source>
</evidence>
<keyword evidence="5" id="KW-1185">Reference proteome</keyword>
<evidence type="ECO:0000313" key="3">
    <source>
        <dbReference type="EMBL" id="WPB01191.1"/>
    </source>
</evidence>
<reference evidence="3 5" key="2">
    <citation type="submission" date="2023-09" db="EMBL/GenBank/DDBJ databases">
        <title>Complete-Gapless Cercospora beticola genome.</title>
        <authorList>
            <person name="Wyatt N.A."/>
            <person name="Spanner R.E."/>
            <person name="Bolton M.D."/>
        </authorList>
    </citation>
    <scope>NUCLEOTIDE SEQUENCE [LARGE SCALE GENOMIC DNA]</scope>
    <source>
        <strain evidence="3">Cb09-40</strain>
    </source>
</reference>
<accession>A0A2G5HJ61</accession>
<dbReference type="Proteomes" id="UP000230605">
    <property type="component" value="Chromosome 4"/>
</dbReference>
<evidence type="ECO:0000313" key="2">
    <source>
        <dbReference type="EMBL" id="PIA92578.1"/>
    </source>
</evidence>
<dbReference type="AlphaFoldDB" id="A0A2G5HJ61"/>
<feature type="compositionally biased region" description="Acidic residues" evidence="1">
    <location>
        <begin position="149"/>
        <end position="174"/>
    </location>
</feature>
<feature type="compositionally biased region" description="Acidic residues" evidence="1">
    <location>
        <begin position="326"/>
        <end position="335"/>
    </location>
</feature>
<dbReference type="OrthoDB" id="3648402at2759"/>
<evidence type="ECO:0000256" key="1">
    <source>
        <dbReference type="SAM" id="MobiDB-lite"/>
    </source>
</evidence>
<reference evidence="2 4" key="1">
    <citation type="submission" date="2015-10" db="EMBL/GenBank/DDBJ databases">
        <title>The cercosporin biosynthetic gene cluster was horizontally transferred to several fungal lineages and shown to be expanded in Cercospora beticola based on microsynteny with recipient genomes.</title>
        <authorList>
            <person name="De Jonge R."/>
            <person name="Ebert M.K."/>
            <person name="Suttle J.C."/>
            <person name="Jurick Ii W.M."/>
            <person name="Secor G.A."/>
            <person name="Thomma B.P."/>
            <person name="Van De Peer Y."/>
            <person name="Bolton M.D."/>
        </authorList>
    </citation>
    <scope>NUCLEOTIDE SEQUENCE [LARGE SCALE GENOMIC DNA]</scope>
    <source>
        <strain evidence="2 4">09-40</strain>
    </source>
</reference>
<proteinExistence type="predicted"/>
<sequence length="399" mass="44152">MSFTKFFNPPQRIQPEPVKPQKPKFNLNSIPPSFEELEETLPLCTECHYNHVPQEDLTWPTEGRLTLYPCERFCEECHEDDFNNARQLRTHIITYHEKTLEREGRPSAVTIRRRRVLRKNGRGIVRSGAEVARVVRGEICPGSEAVVGGEDDEEGSREGEEEEWDGEEEEEENMSDAQQEGSRGQKRKSEGHIASPEGSDKAKKQMRDAIANSGLPNVVPEGWETGALGIPYNPANVVRGPGSANLVKTADLQKMPPPPIPGPGSTQRRMSIGSAGNSSTLKTKPKTGDFSIFHTIGADYDHRHEPPPELKRGSLGILYDPAEVSNGEEEEEGEDGGVPIEDSSVETEAERKAREMDELAGSFDQGDPGDVLDSLLPSDDEEELESSGPDEDSEHEMDD</sequence>
<dbReference type="EMBL" id="CP134187">
    <property type="protein sequence ID" value="WPB01191.1"/>
    <property type="molecule type" value="Genomic_DNA"/>
</dbReference>
<feature type="compositionally biased region" description="Low complexity" evidence="1">
    <location>
        <begin position="366"/>
        <end position="377"/>
    </location>
</feature>